<name>A0A6H1TZL1_9CYAN</name>
<dbReference type="RefSeq" id="WP_168569997.1">
    <property type="nucleotide sequence ID" value="NZ_CP051167.1"/>
</dbReference>
<accession>A0A6H1TZL1</accession>
<proteinExistence type="predicted"/>
<dbReference type="GO" id="GO:0008757">
    <property type="term" value="F:S-adenosylmethionine-dependent methyltransferase activity"/>
    <property type="evidence" value="ECO:0007669"/>
    <property type="project" value="InterPro"/>
</dbReference>
<dbReference type="SUPFAM" id="SSF53335">
    <property type="entry name" value="S-adenosyl-L-methionine-dependent methyltransferases"/>
    <property type="match status" value="1"/>
</dbReference>
<dbReference type="InterPro" id="IPR029063">
    <property type="entry name" value="SAM-dependent_MTases_sf"/>
</dbReference>
<protein>
    <submittedName>
        <fullName evidence="2">Class I SAM-dependent methyltransferase</fullName>
    </submittedName>
</protein>
<organism evidence="2 3">
    <name type="scientific">Oxynema aestuarii AP17</name>
    <dbReference type="NCBI Taxonomy" id="2064643"/>
    <lineage>
        <taxon>Bacteria</taxon>
        <taxon>Bacillati</taxon>
        <taxon>Cyanobacteriota</taxon>
        <taxon>Cyanophyceae</taxon>
        <taxon>Oscillatoriophycideae</taxon>
        <taxon>Oscillatoriales</taxon>
        <taxon>Oscillatoriaceae</taxon>
        <taxon>Oxynema</taxon>
        <taxon>Oxynema aestuarii</taxon>
    </lineage>
</organism>
<keyword evidence="2" id="KW-0489">Methyltransferase</keyword>
<dbReference type="GO" id="GO:0032259">
    <property type="term" value="P:methylation"/>
    <property type="evidence" value="ECO:0007669"/>
    <property type="project" value="UniProtKB-KW"/>
</dbReference>
<keyword evidence="2" id="KW-0808">Transferase</keyword>
<dbReference type="EMBL" id="CP051167">
    <property type="protein sequence ID" value="QIZ71845.1"/>
    <property type="molecule type" value="Genomic_DNA"/>
</dbReference>
<dbReference type="PANTHER" id="PTHR43036:SF2">
    <property type="entry name" value="OS04G0481300 PROTEIN"/>
    <property type="match status" value="1"/>
</dbReference>
<dbReference type="Pfam" id="PF08241">
    <property type="entry name" value="Methyltransf_11"/>
    <property type="match status" value="1"/>
</dbReference>
<dbReference type="PANTHER" id="PTHR43036">
    <property type="entry name" value="OSJNBB0011N17.9 PROTEIN"/>
    <property type="match status" value="1"/>
</dbReference>
<keyword evidence="3" id="KW-1185">Reference proteome</keyword>
<evidence type="ECO:0000259" key="1">
    <source>
        <dbReference type="Pfam" id="PF08241"/>
    </source>
</evidence>
<evidence type="ECO:0000313" key="2">
    <source>
        <dbReference type="EMBL" id="QIZ71845.1"/>
    </source>
</evidence>
<dbReference type="KEGG" id="oxy:HCG48_15690"/>
<dbReference type="AlphaFoldDB" id="A0A6H1TZL1"/>
<dbReference type="Proteomes" id="UP000500857">
    <property type="component" value="Chromosome"/>
</dbReference>
<dbReference type="Gene3D" id="3.40.50.150">
    <property type="entry name" value="Vaccinia Virus protein VP39"/>
    <property type="match status" value="1"/>
</dbReference>
<dbReference type="CDD" id="cd02440">
    <property type="entry name" value="AdoMet_MTases"/>
    <property type="match status" value="1"/>
</dbReference>
<feature type="domain" description="Methyltransferase type 11" evidence="1">
    <location>
        <begin position="69"/>
        <end position="141"/>
    </location>
</feature>
<dbReference type="InterPro" id="IPR013216">
    <property type="entry name" value="Methyltransf_11"/>
</dbReference>
<gene>
    <name evidence="2" type="ORF">HCG48_15690</name>
</gene>
<sequence>MQLKPNQRTKLDESDDRLFYAYPRFVTHVDNGFIDRLTQLYRDRLRPKAEILDLMSSWVSHLPDDLEFSRVVGHGLNEEELAKNRCFDEYFVQDLNKNPILPLEDNRFDAVLNAVSVQYLQQPEIIFGEMLRVLKPGGVAIVSFSNRMFYQKAIQAWRDGSEGDRLKLVKGYFNSVEGFGEVEAIARQSEVPTILQLLGMGGGDPFYAVVAEKKVP</sequence>
<reference evidence="2 3" key="1">
    <citation type="submission" date="2020-04" db="EMBL/GenBank/DDBJ databases">
        <authorList>
            <person name="Basu S."/>
            <person name="Maruthanayagam V."/>
            <person name="Chakraborty S."/>
            <person name="Pramanik A."/>
            <person name="Mukherjee J."/>
            <person name="Brink B."/>
        </authorList>
    </citation>
    <scope>NUCLEOTIDE SEQUENCE [LARGE SCALE GENOMIC DNA]</scope>
    <source>
        <strain evidence="2 3">AP17</strain>
    </source>
</reference>
<evidence type="ECO:0000313" key="3">
    <source>
        <dbReference type="Proteomes" id="UP000500857"/>
    </source>
</evidence>